<comment type="subunit">
    <text evidence="9">Interacts with 26S proteasomes. Interacts (via the HECT domain) with UBE2D1 and, less efficiently, with UBE2L3.</text>
</comment>
<keyword evidence="4" id="KW-1017">Isopeptide bond</keyword>
<evidence type="ECO:0000256" key="2">
    <source>
        <dbReference type="ARBA" id="ARBA00004906"/>
    </source>
</evidence>
<dbReference type="Gene3D" id="3.90.1750.10">
    <property type="entry name" value="Hect, E3 ligase catalytic domains"/>
    <property type="match status" value="1"/>
</dbReference>
<feature type="active site" description="Glycyl thioester intermediate" evidence="13">
    <location>
        <position position="961"/>
    </location>
</feature>
<evidence type="ECO:0000256" key="10">
    <source>
        <dbReference type="ARBA" id="ARBA00067506"/>
    </source>
</evidence>
<comment type="catalytic activity">
    <reaction evidence="1">
        <text>S-ubiquitinyl-[E2 ubiquitin-conjugating enzyme]-L-cysteine + [acceptor protein]-L-lysine = [E2 ubiquitin-conjugating enzyme]-L-cysteine + N(6)-ubiquitinyl-[acceptor protein]-L-lysine.</text>
        <dbReference type="EC" id="2.3.2.26"/>
    </reaction>
</comment>
<keyword evidence="6 13" id="KW-0833">Ubl conjugation pathway</keyword>
<protein>
    <recommendedName>
        <fullName evidence="10">Ubiquitin-protein ligase E3C</fullName>
        <ecNumber evidence="3">2.3.2.26</ecNumber>
    </recommendedName>
    <alternativeName>
        <fullName evidence="11">HECT-type ubiquitin transferase E3C</fullName>
    </alternativeName>
    <alternativeName>
        <fullName evidence="12">RTA-associated ubiquitin ligase</fullName>
    </alternativeName>
</protein>
<dbReference type="EC" id="2.3.2.26" evidence="3"/>
<dbReference type="PANTHER" id="PTHR45700">
    <property type="entry name" value="UBIQUITIN-PROTEIN LIGASE E3C"/>
    <property type="match status" value="1"/>
</dbReference>
<dbReference type="GO" id="GO:0000209">
    <property type="term" value="P:protein polyubiquitination"/>
    <property type="evidence" value="ECO:0007669"/>
    <property type="project" value="InterPro"/>
</dbReference>
<evidence type="ECO:0000256" key="1">
    <source>
        <dbReference type="ARBA" id="ARBA00000885"/>
    </source>
</evidence>
<evidence type="ECO:0000313" key="15">
    <source>
        <dbReference type="EMBL" id="KAK2186372.1"/>
    </source>
</evidence>
<evidence type="ECO:0000256" key="13">
    <source>
        <dbReference type="PROSITE-ProRule" id="PRU00104"/>
    </source>
</evidence>
<evidence type="ECO:0000256" key="11">
    <source>
        <dbReference type="ARBA" id="ARBA00077269"/>
    </source>
</evidence>
<keyword evidence="5" id="KW-0808">Transferase</keyword>
<accession>A0AAD9P1E9</accession>
<dbReference type="Gene3D" id="3.30.2410.10">
    <property type="entry name" value="Hect, E3 ligase catalytic domain"/>
    <property type="match status" value="1"/>
</dbReference>
<dbReference type="GO" id="GO:0061630">
    <property type="term" value="F:ubiquitin protein ligase activity"/>
    <property type="evidence" value="ECO:0007669"/>
    <property type="project" value="UniProtKB-EC"/>
</dbReference>
<evidence type="ECO:0000256" key="8">
    <source>
        <dbReference type="ARBA" id="ARBA00061050"/>
    </source>
</evidence>
<dbReference type="FunFam" id="3.30.2410.10:FF:000011">
    <property type="entry name" value="Putative Ubiquitin-protein ligase E3C"/>
    <property type="match status" value="1"/>
</dbReference>
<gene>
    <name evidence="15" type="ORF">NP493_203g04014</name>
</gene>
<proteinExistence type="inferred from homology"/>
<comment type="pathway">
    <text evidence="2">Protein modification; protein ubiquitination.</text>
</comment>
<dbReference type="GO" id="GO:0006511">
    <property type="term" value="P:ubiquitin-dependent protein catabolic process"/>
    <property type="evidence" value="ECO:0007669"/>
    <property type="project" value="TreeGrafter"/>
</dbReference>
<evidence type="ECO:0000256" key="9">
    <source>
        <dbReference type="ARBA" id="ARBA00063372"/>
    </source>
</evidence>
<dbReference type="PROSITE" id="PS50237">
    <property type="entry name" value="HECT"/>
    <property type="match status" value="1"/>
</dbReference>
<dbReference type="InterPro" id="IPR000569">
    <property type="entry name" value="HECT_dom"/>
</dbReference>
<dbReference type="SMART" id="SM00119">
    <property type="entry name" value="HECTc"/>
    <property type="match status" value="1"/>
</dbReference>
<evidence type="ECO:0000313" key="16">
    <source>
        <dbReference type="Proteomes" id="UP001209878"/>
    </source>
</evidence>
<dbReference type="AlphaFoldDB" id="A0AAD9P1E9"/>
<dbReference type="EMBL" id="JAODUO010000203">
    <property type="protein sequence ID" value="KAK2186372.1"/>
    <property type="molecule type" value="Genomic_DNA"/>
</dbReference>
<evidence type="ECO:0000256" key="12">
    <source>
        <dbReference type="ARBA" id="ARBA00081642"/>
    </source>
</evidence>
<dbReference type="CDD" id="cd00078">
    <property type="entry name" value="HECTc"/>
    <property type="match status" value="1"/>
</dbReference>
<dbReference type="InterPro" id="IPR035983">
    <property type="entry name" value="Hect_E3_ubiquitin_ligase"/>
</dbReference>
<dbReference type="PANTHER" id="PTHR45700:SF2">
    <property type="entry name" value="UBIQUITIN-PROTEIN LIGASE E3C"/>
    <property type="match status" value="1"/>
</dbReference>
<dbReference type="FunFam" id="3.30.2160.10:FF:000002">
    <property type="entry name" value="Putative Ubiquitin-protein ligase E3C"/>
    <property type="match status" value="1"/>
</dbReference>
<evidence type="ECO:0000256" key="6">
    <source>
        <dbReference type="ARBA" id="ARBA00022786"/>
    </source>
</evidence>
<evidence type="ECO:0000256" key="3">
    <source>
        <dbReference type="ARBA" id="ARBA00012485"/>
    </source>
</evidence>
<organism evidence="15 16">
    <name type="scientific">Ridgeia piscesae</name>
    <name type="common">Tubeworm</name>
    <dbReference type="NCBI Taxonomy" id="27915"/>
    <lineage>
        <taxon>Eukaryota</taxon>
        <taxon>Metazoa</taxon>
        <taxon>Spiralia</taxon>
        <taxon>Lophotrochozoa</taxon>
        <taxon>Annelida</taxon>
        <taxon>Polychaeta</taxon>
        <taxon>Sedentaria</taxon>
        <taxon>Canalipalpata</taxon>
        <taxon>Sabellida</taxon>
        <taxon>Siboglinidae</taxon>
        <taxon>Ridgeia</taxon>
    </lineage>
</organism>
<dbReference type="Gene3D" id="3.30.2160.10">
    <property type="entry name" value="Hect, E3 ligase catalytic domain"/>
    <property type="match status" value="1"/>
</dbReference>
<sequence>MVTLSTLIRYLLFFYSDREDVFRLTWLCQKLLKCKDMVAVFVCQEHIHGILQVKKLLSVCCRHITNIANTSQSIAVPLRMLEVFTAMDVYMNVSSTHKAIQVLRNVTLHLINQGYYKCMRSLLEGRIPASIEKTVAPPTPLAASILELVKKPVTFARHTNSASFQNAVLQSLCRELFCNAYSEQIQLFLLPALADAGPNTFPAVFLLPALVPIGRGSADSLTMGEGEESEMWELTVEASPWLLWAVLVLLEKHLVRFSQGDLNTYVLLLSKLVPQLQKVSQRQMLEDDMNWDDDEDDIQAYDNQIQQLCLEMVNRPDHVKALIACVTNEPSPRVLMAVCVICHTLMVLSKLAVHRTRLLYTLAFNPLFLRKLWHMCISVMRRGVTGTEVALLQLISRASVMTMEERNRIVPLLSLFCSLFSHSLLSLHDAEFYGNNTDGRSFMPFQVDELVPMSLALRDTCLGIIELVHPDTKPTLKEDYKKAFQSVGIVQNSLTAAELQEQQKTWAYVFKVIVQLVKHLYGRDSRQPFCPPGHWLARQVNIQADKPSQMYKAQSMLFVQRSFGALSTLNPKKAFDDDCPLLSTTEVRHLTILTELPFVVSFEERVKIFRRLVEQERLDTQGEIRHLVGGPSIQITVRRNYLYEDAFEKLSPENEPNLRLRMQVQLINFAGLDEAGIDGGGIFREFMTELIRTSFDPNRGFFRYTHDKLLYPNPDARLLFDNYLQHYFFLGRILGKALFENMLIELPFASFFLSKILSRHRGDVDIHHLASLDPQMYKNLLFLKSYDGEMSELGLDFTVVNNELGEAQVEELKPGGRDMAVTNNNVIEYIHLMADYRLNKQMRTHCTAFRQGLADVLNIEWLRMFDHNEVQVLISGAVAPIDIEDLQQHTNYSGAYNVDHPVIKMFWKVVESFTNKQKRQLLKFVTSCSRPPLLGFKELYPAFCVHHGGDEADRLPSASTCMNLLKLPEFQDEETLRNKLTYAIESGAGFELS</sequence>
<comment type="caution">
    <text evidence="15">The sequence shown here is derived from an EMBL/GenBank/DDBJ whole genome shotgun (WGS) entry which is preliminary data.</text>
</comment>
<evidence type="ECO:0000256" key="7">
    <source>
        <dbReference type="ARBA" id="ARBA00022843"/>
    </source>
</evidence>
<dbReference type="InterPro" id="IPR044611">
    <property type="entry name" value="E3A/B/C-like"/>
</dbReference>
<evidence type="ECO:0000256" key="5">
    <source>
        <dbReference type="ARBA" id="ARBA00022679"/>
    </source>
</evidence>
<dbReference type="Pfam" id="PF00632">
    <property type="entry name" value="HECT"/>
    <property type="match status" value="1"/>
</dbReference>
<comment type="similarity">
    <text evidence="8">Belongs to the UBE3C family.</text>
</comment>
<evidence type="ECO:0000259" key="14">
    <source>
        <dbReference type="PROSITE" id="PS50237"/>
    </source>
</evidence>
<keyword evidence="16" id="KW-1185">Reference proteome</keyword>
<evidence type="ECO:0000256" key="4">
    <source>
        <dbReference type="ARBA" id="ARBA00022499"/>
    </source>
</evidence>
<dbReference type="FunFam" id="3.90.1750.10:FF:000014">
    <property type="entry name" value="Putative Ubiquitin-protein ligase E3C"/>
    <property type="match status" value="1"/>
</dbReference>
<keyword evidence="7" id="KW-0832">Ubl conjugation</keyword>
<dbReference type="SUPFAM" id="SSF56204">
    <property type="entry name" value="Hect, E3 ligase catalytic domain"/>
    <property type="match status" value="1"/>
</dbReference>
<feature type="domain" description="HECT" evidence="14">
    <location>
        <begin position="654"/>
        <end position="993"/>
    </location>
</feature>
<name>A0AAD9P1E9_RIDPI</name>
<reference evidence="15" key="1">
    <citation type="journal article" date="2023" name="Mol. Biol. Evol.">
        <title>Third-Generation Sequencing Reveals the Adaptive Role of the Epigenome in Three Deep-Sea Polychaetes.</title>
        <authorList>
            <person name="Perez M."/>
            <person name="Aroh O."/>
            <person name="Sun Y."/>
            <person name="Lan Y."/>
            <person name="Juniper S.K."/>
            <person name="Young C.R."/>
            <person name="Angers B."/>
            <person name="Qian P.Y."/>
        </authorList>
    </citation>
    <scope>NUCLEOTIDE SEQUENCE</scope>
    <source>
        <strain evidence="15">R07B-5</strain>
    </source>
</reference>
<dbReference type="Proteomes" id="UP001209878">
    <property type="component" value="Unassembled WGS sequence"/>
</dbReference>